<accession>A0ABQ9WXD4</accession>
<feature type="compositionally biased region" description="Basic and acidic residues" evidence="1">
    <location>
        <begin position="476"/>
        <end position="546"/>
    </location>
</feature>
<name>A0ABQ9WXD4_9EUKA</name>
<sequence>MRVADSKSLVVIETLHIHAPLCLFFTYPLLTDMLRIDTIAIRFTIFPAPPLDVTESLEWAHPTPSSELAFSLISATGGTLELPSVAAERFTLATTPLIVSSASVTITSSLFSSISLESDPLIVSSAPVTIADSSFSSITRLTGLGCVLEAQKSKNGQVQVIDISSSLALSTSDSVDTTPFSLIYIFHPCTDGTITVEEGEFQEDHHRCGNESAPYKTLDGGVLKTKHHHAQSKGIRSLNTHLLLSGASLEVDGRRGTGKLQQKGKGHFLPVCPSISAPFLRFLVAFRNSAGNKQAIDNQLSPFQISWCVDLGRMLSSSQAEVEMNLSYHVASSTDFVVCSAMSIHPYRKNTNSLLDSLSNTIEGELLDEEVDTPTTRQTVFELAMTPHTPLRRTTTHGFRRTSTEMAIDDQSRVFQVGVFSAVKTPLHLILTSSMTQRSRELEDQHLLVSEQCGSTLGRVVDGVFNIPRLRNGFREGTEEARKEEGTEEARKEEGTEEARKEEGTEEARKEEGTEEARKEDGTEEASKAERTEDVNKEEGTEDRKEQKKRGKRKEQKKGGKRKEQKRGRGRSRRSEERGRNRRRRKEEGNRRRTKRMEQKKRGKRKEQKKEGRGRNRRSEEEEGTKNRGREGTEEARKEEGTEEA</sequence>
<reference evidence="2 3" key="1">
    <citation type="journal article" date="2022" name="bioRxiv">
        <title>Genomics of Preaxostyla Flagellates Illuminates Evolutionary Transitions and the Path Towards Mitochondrial Loss.</title>
        <authorList>
            <person name="Novak L.V.F."/>
            <person name="Treitli S.C."/>
            <person name="Pyrih J."/>
            <person name="Halakuc P."/>
            <person name="Pipaliya S.V."/>
            <person name="Vacek V."/>
            <person name="Brzon O."/>
            <person name="Soukal P."/>
            <person name="Eme L."/>
            <person name="Dacks J.B."/>
            <person name="Karnkowska A."/>
            <person name="Elias M."/>
            <person name="Hampl V."/>
        </authorList>
    </citation>
    <scope>NUCLEOTIDE SEQUENCE [LARGE SCALE GENOMIC DNA]</scope>
    <source>
        <strain evidence="2">NAU3</strain>
        <tissue evidence="2">Gut</tissue>
    </source>
</reference>
<feature type="compositionally biased region" description="Basic and acidic residues" evidence="1">
    <location>
        <begin position="608"/>
        <end position="645"/>
    </location>
</feature>
<evidence type="ECO:0000313" key="2">
    <source>
        <dbReference type="EMBL" id="KAK2943794.1"/>
    </source>
</evidence>
<feature type="region of interest" description="Disordered" evidence="1">
    <location>
        <begin position="476"/>
        <end position="645"/>
    </location>
</feature>
<comment type="caution">
    <text evidence="2">The sequence shown here is derived from an EMBL/GenBank/DDBJ whole genome shotgun (WGS) entry which is preliminary data.</text>
</comment>
<gene>
    <name evidence="2" type="ORF">BLNAU_21299</name>
</gene>
<dbReference type="Proteomes" id="UP001281761">
    <property type="component" value="Unassembled WGS sequence"/>
</dbReference>
<proteinExistence type="predicted"/>
<dbReference type="EMBL" id="JARBJD010000328">
    <property type="protein sequence ID" value="KAK2943794.1"/>
    <property type="molecule type" value="Genomic_DNA"/>
</dbReference>
<evidence type="ECO:0000256" key="1">
    <source>
        <dbReference type="SAM" id="MobiDB-lite"/>
    </source>
</evidence>
<feature type="compositionally biased region" description="Basic residues" evidence="1">
    <location>
        <begin position="592"/>
        <end position="607"/>
    </location>
</feature>
<organism evidence="2 3">
    <name type="scientific">Blattamonas nauphoetae</name>
    <dbReference type="NCBI Taxonomy" id="2049346"/>
    <lineage>
        <taxon>Eukaryota</taxon>
        <taxon>Metamonada</taxon>
        <taxon>Preaxostyla</taxon>
        <taxon>Oxymonadida</taxon>
        <taxon>Blattamonas</taxon>
    </lineage>
</organism>
<keyword evidence="3" id="KW-1185">Reference proteome</keyword>
<dbReference type="PANTHER" id="PTHR46528:SF1">
    <property type="entry name" value="PROTEIN SON"/>
    <property type="match status" value="1"/>
</dbReference>
<evidence type="ECO:0000313" key="3">
    <source>
        <dbReference type="Proteomes" id="UP001281761"/>
    </source>
</evidence>
<dbReference type="PANTHER" id="PTHR46528">
    <property type="entry name" value="PROTEIN SON"/>
    <property type="match status" value="1"/>
</dbReference>
<feature type="compositionally biased region" description="Basic residues" evidence="1">
    <location>
        <begin position="547"/>
        <end position="572"/>
    </location>
</feature>
<dbReference type="InterPro" id="IPR032922">
    <property type="entry name" value="SON"/>
</dbReference>
<protein>
    <submittedName>
        <fullName evidence="2">Uncharacterized protein</fullName>
    </submittedName>
</protein>